<sequence length="344" mass="38038">MCKDDRLKRTVLIIHPGALGDVLLAVPAIKNLSVKFPQHEIVLIASTAVSRLLLECGVISDSLPLEGQVCLRLFSGTVAISRELYSCVSRCDFAVAWMEDKEDMLGSFFQEFGVARVQIQSPFSTGLRARHQSDRFLETVGEAEGDLVSERTIEVPPHLLERGKGYLDALRIPFEQSLVLVHPGSGSVHKRLEPRRMASLIERLWETGIYPLILEGPADQDAVAHTLHFLSRPPLVLRDLDLSQLAGVFPQVALYIGHDSGVTHLSALLGVPTIALFGPTDHDRWAPHGHHVTTLRGSPCICESWTTVKMCEEKPCLQVPIEKILIVSGLAIRRVCRANPRYST</sequence>
<dbReference type="EC" id="2.4.-.-" evidence="3"/>
<dbReference type="Gene3D" id="3.40.50.2000">
    <property type="entry name" value="Glycogen Phosphorylase B"/>
    <property type="match status" value="2"/>
</dbReference>
<dbReference type="Proteomes" id="UP000198736">
    <property type="component" value="Unassembled WGS sequence"/>
</dbReference>
<keyword evidence="1 3" id="KW-0328">Glycosyltransferase</keyword>
<dbReference type="GO" id="GO:0009244">
    <property type="term" value="P:lipopolysaccharide core region biosynthetic process"/>
    <property type="evidence" value="ECO:0007669"/>
    <property type="project" value="TreeGrafter"/>
</dbReference>
<reference evidence="4" key="1">
    <citation type="submission" date="2015-10" db="EMBL/GenBank/DDBJ databases">
        <authorList>
            <person name="Luecker S."/>
            <person name="Luecker S."/>
        </authorList>
    </citation>
    <scope>NUCLEOTIDE SEQUENCE [LARGE SCALE GENOMIC DNA]</scope>
</reference>
<dbReference type="GO" id="GO:0008713">
    <property type="term" value="F:ADP-heptose-lipopolysaccharide heptosyltransferase activity"/>
    <property type="evidence" value="ECO:0007669"/>
    <property type="project" value="TreeGrafter"/>
</dbReference>
<evidence type="ECO:0000256" key="2">
    <source>
        <dbReference type="ARBA" id="ARBA00022679"/>
    </source>
</evidence>
<dbReference type="EMBL" id="CZPZ01000036">
    <property type="protein sequence ID" value="CUS39859.1"/>
    <property type="molecule type" value="Genomic_DNA"/>
</dbReference>
<evidence type="ECO:0000256" key="1">
    <source>
        <dbReference type="ARBA" id="ARBA00022676"/>
    </source>
</evidence>
<evidence type="ECO:0000313" key="4">
    <source>
        <dbReference type="Proteomes" id="UP000198736"/>
    </source>
</evidence>
<name>A0A0S4LQQ8_9BACT</name>
<dbReference type="InterPro" id="IPR051199">
    <property type="entry name" value="LPS_LOS_Heptosyltrfase"/>
</dbReference>
<accession>A0A0S4LQQ8</accession>
<dbReference type="GO" id="GO:0005829">
    <property type="term" value="C:cytosol"/>
    <property type="evidence" value="ECO:0007669"/>
    <property type="project" value="TreeGrafter"/>
</dbReference>
<dbReference type="STRING" id="1742973.COMA2_90037"/>
<protein>
    <submittedName>
        <fullName evidence="3">Putative Glycosyl transferase, family 9</fullName>
        <ecNumber evidence="3">2.4.-.-</ecNumber>
    </submittedName>
</protein>
<dbReference type="SUPFAM" id="SSF53756">
    <property type="entry name" value="UDP-Glycosyltransferase/glycogen phosphorylase"/>
    <property type="match status" value="1"/>
</dbReference>
<dbReference type="CDD" id="cd03789">
    <property type="entry name" value="GT9_LPS_heptosyltransferase"/>
    <property type="match status" value="1"/>
</dbReference>
<gene>
    <name evidence="3" type="ORF">COMA2_90037</name>
</gene>
<organism evidence="3 4">
    <name type="scientific">Candidatus Nitrospira nitrificans</name>
    <dbReference type="NCBI Taxonomy" id="1742973"/>
    <lineage>
        <taxon>Bacteria</taxon>
        <taxon>Pseudomonadati</taxon>
        <taxon>Nitrospirota</taxon>
        <taxon>Nitrospiria</taxon>
        <taxon>Nitrospirales</taxon>
        <taxon>Nitrospiraceae</taxon>
        <taxon>Nitrospira</taxon>
    </lineage>
</organism>
<dbReference type="Pfam" id="PF01075">
    <property type="entry name" value="Glyco_transf_9"/>
    <property type="match status" value="1"/>
</dbReference>
<dbReference type="InterPro" id="IPR002201">
    <property type="entry name" value="Glyco_trans_9"/>
</dbReference>
<keyword evidence="2 3" id="KW-0808">Transferase</keyword>
<keyword evidence="4" id="KW-1185">Reference proteome</keyword>
<evidence type="ECO:0000313" key="3">
    <source>
        <dbReference type="EMBL" id="CUS39859.1"/>
    </source>
</evidence>
<dbReference type="AlphaFoldDB" id="A0A0S4LQQ8"/>
<proteinExistence type="predicted"/>
<dbReference type="PANTHER" id="PTHR30160">
    <property type="entry name" value="TETRAACYLDISACCHARIDE 4'-KINASE-RELATED"/>
    <property type="match status" value="1"/>
</dbReference>